<protein>
    <recommendedName>
        <fullName evidence="8">Probable molybdenum cofactor guanylyltransferase</fullName>
        <shortName evidence="8">MoCo guanylyltransferase</shortName>
        <ecNumber evidence="8">2.7.7.77</ecNumber>
    </recommendedName>
    <alternativeName>
        <fullName evidence="8">GTP:molybdopterin guanylyltransferase</fullName>
    </alternativeName>
    <alternativeName>
        <fullName evidence="8">Mo-MPT guanylyltransferase</fullName>
    </alternativeName>
    <alternativeName>
        <fullName evidence="8">Molybdopterin guanylyltransferase</fullName>
    </alternativeName>
    <alternativeName>
        <fullName evidence="8">Molybdopterin-guanine dinucleotide synthase</fullName>
        <shortName evidence="8">MGD synthase</shortName>
    </alternativeName>
</protein>
<proteinExistence type="inferred from homology"/>
<comment type="domain">
    <text evidence="8">The N-terminal domain determines nucleotide recognition and specific binding, while the C-terminal domain determines the specific binding to the target protein.</text>
</comment>
<keyword evidence="1 8" id="KW-0963">Cytoplasm</keyword>
<dbReference type="GO" id="GO:0061603">
    <property type="term" value="F:molybdenum cofactor guanylyltransferase activity"/>
    <property type="evidence" value="ECO:0007669"/>
    <property type="project" value="UniProtKB-EC"/>
</dbReference>
<dbReference type="Gene3D" id="3.90.550.10">
    <property type="entry name" value="Spore Coat Polysaccharide Biosynthesis Protein SpsA, Chain A"/>
    <property type="match status" value="1"/>
</dbReference>
<dbReference type="SUPFAM" id="SSF53448">
    <property type="entry name" value="Nucleotide-diphospho-sugar transferases"/>
    <property type="match status" value="1"/>
</dbReference>
<dbReference type="InterPro" id="IPR025877">
    <property type="entry name" value="MobA-like_NTP_Trfase"/>
</dbReference>
<keyword evidence="7 8" id="KW-0501">Molybdenum cofactor biosynthesis</keyword>
<evidence type="ECO:0000313" key="10">
    <source>
        <dbReference type="EMBL" id="SCB77713.1"/>
    </source>
</evidence>
<keyword evidence="3 8" id="KW-0479">Metal-binding</keyword>
<keyword evidence="2 8" id="KW-0808">Transferase</keyword>
<evidence type="ECO:0000256" key="5">
    <source>
        <dbReference type="ARBA" id="ARBA00022842"/>
    </source>
</evidence>
<dbReference type="EMBL" id="FMAU01000001">
    <property type="protein sequence ID" value="SCB77713.1"/>
    <property type="molecule type" value="Genomic_DNA"/>
</dbReference>
<keyword evidence="11" id="KW-1185">Reference proteome</keyword>
<comment type="function">
    <text evidence="8">Transfers a GMP moiety from GTP to Mo-molybdopterin (Mo-MPT) cofactor (Moco or molybdenum cofactor) to form Mo-molybdopterin guanine dinucleotide (Mo-MGD) cofactor.</text>
</comment>
<feature type="binding site" evidence="8">
    <location>
        <begin position="11"/>
        <end position="13"/>
    </location>
    <ligand>
        <name>GTP</name>
        <dbReference type="ChEBI" id="CHEBI:37565"/>
    </ligand>
</feature>
<dbReference type="EC" id="2.7.7.77" evidence="8"/>
<evidence type="ECO:0000259" key="9">
    <source>
        <dbReference type="Pfam" id="PF12804"/>
    </source>
</evidence>
<evidence type="ECO:0000313" key="11">
    <source>
        <dbReference type="Proteomes" id="UP000181997"/>
    </source>
</evidence>
<reference evidence="11" key="1">
    <citation type="submission" date="2016-08" db="EMBL/GenBank/DDBJ databases">
        <authorList>
            <person name="Varghese N."/>
            <person name="Submissions Spin"/>
        </authorList>
    </citation>
    <scope>NUCLEOTIDE SEQUENCE [LARGE SCALE GENOMIC DNA]</scope>
    <source>
        <strain evidence="11">SGD-1123</strain>
    </source>
</reference>
<dbReference type="RefSeq" id="WP_058297332.1">
    <property type="nucleotide sequence ID" value="NZ_FMAU01000001.1"/>
</dbReference>
<dbReference type="PANTHER" id="PTHR19136:SF81">
    <property type="entry name" value="MOLYBDENUM COFACTOR GUANYLYLTRANSFERASE"/>
    <property type="match status" value="1"/>
</dbReference>
<dbReference type="Pfam" id="PF12804">
    <property type="entry name" value="NTP_transf_3"/>
    <property type="match status" value="1"/>
</dbReference>
<accession>A0A0V8HPY8</accession>
<comment type="caution">
    <text evidence="8">Lacks conserved residue(s) required for the propagation of feature annotation.</text>
</comment>
<comment type="subcellular location">
    <subcellularLocation>
        <location evidence="8">Cytoplasm</location>
    </subcellularLocation>
</comment>
<keyword evidence="5 8" id="KW-0460">Magnesium</keyword>
<feature type="binding site" evidence="8">
    <location>
        <position position="23"/>
    </location>
    <ligand>
        <name>GTP</name>
        <dbReference type="ChEBI" id="CHEBI:37565"/>
    </ligand>
</feature>
<gene>
    <name evidence="8" type="primary">mobA</name>
    <name evidence="10" type="ORF">GA0061094_0436</name>
</gene>
<evidence type="ECO:0000256" key="4">
    <source>
        <dbReference type="ARBA" id="ARBA00022741"/>
    </source>
</evidence>
<dbReference type="AlphaFoldDB" id="A0A0V8HPY8"/>
<feature type="domain" description="MobA-like NTP transferase" evidence="9">
    <location>
        <begin position="8"/>
        <end position="151"/>
    </location>
</feature>
<dbReference type="GO" id="GO:0006777">
    <property type="term" value="P:Mo-molybdopterin cofactor biosynthetic process"/>
    <property type="evidence" value="ECO:0007669"/>
    <property type="project" value="UniProtKB-KW"/>
</dbReference>
<dbReference type="CDD" id="cd02503">
    <property type="entry name" value="MobA"/>
    <property type="match status" value="1"/>
</dbReference>
<name>A0A0V8HPY8_9BACI</name>
<comment type="similarity">
    <text evidence="8">Belongs to the MobA family.</text>
</comment>
<evidence type="ECO:0000256" key="2">
    <source>
        <dbReference type="ARBA" id="ARBA00022679"/>
    </source>
</evidence>
<evidence type="ECO:0000256" key="3">
    <source>
        <dbReference type="ARBA" id="ARBA00022723"/>
    </source>
</evidence>
<keyword evidence="6 8" id="KW-0342">GTP-binding</keyword>
<comment type="cofactor">
    <cofactor evidence="8">
        <name>Mg(2+)</name>
        <dbReference type="ChEBI" id="CHEBI:18420"/>
    </cofactor>
</comment>
<dbReference type="InterPro" id="IPR029044">
    <property type="entry name" value="Nucleotide-diphossugar_trans"/>
</dbReference>
<evidence type="ECO:0000256" key="7">
    <source>
        <dbReference type="ARBA" id="ARBA00023150"/>
    </source>
</evidence>
<keyword evidence="4 8" id="KW-0547">Nucleotide-binding</keyword>
<feature type="binding site" evidence="8">
    <location>
        <position position="102"/>
    </location>
    <ligand>
        <name>GTP</name>
        <dbReference type="ChEBI" id="CHEBI:37565"/>
    </ligand>
</feature>
<feature type="binding site" evidence="8">
    <location>
        <position position="102"/>
    </location>
    <ligand>
        <name>Mg(2+)</name>
        <dbReference type="ChEBI" id="CHEBI:18420"/>
    </ligand>
</feature>
<dbReference type="InterPro" id="IPR013482">
    <property type="entry name" value="Molybde_CF_guanTrfase"/>
</dbReference>
<comment type="catalytic activity">
    <reaction evidence="8">
        <text>Mo-molybdopterin + GTP + H(+) = Mo-molybdopterin guanine dinucleotide + diphosphate</text>
        <dbReference type="Rhea" id="RHEA:34243"/>
        <dbReference type="ChEBI" id="CHEBI:15378"/>
        <dbReference type="ChEBI" id="CHEBI:33019"/>
        <dbReference type="ChEBI" id="CHEBI:37565"/>
        <dbReference type="ChEBI" id="CHEBI:71302"/>
        <dbReference type="ChEBI" id="CHEBI:71310"/>
        <dbReference type="EC" id="2.7.7.77"/>
    </reaction>
</comment>
<evidence type="ECO:0000256" key="6">
    <source>
        <dbReference type="ARBA" id="ARBA00023134"/>
    </source>
</evidence>
<evidence type="ECO:0000256" key="1">
    <source>
        <dbReference type="ARBA" id="ARBA00022490"/>
    </source>
</evidence>
<dbReference type="GO" id="GO:0005737">
    <property type="term" value="C:cytoplasm"/>
    <property type="evidence" value="ECO:0007669"/>
    <property type="project" value="UniProtKB-SubCell"/>
</dbReference>
<dbReference type="GO" id="GO:0046872">
    <property type="term" value="F:metal ion binding"/>
    <property type="evidence" value="ECO:0007669"/>
    <property type="project" value="UniProtKB-KW"/>
</dbReference>
<feature type="binding site" evidence="8">
    <location>
        <position position="71"/>
    </location>
    <ligand>
        <name>GTP</name>
        <dbReference type="ChEBI" id="CHEBI:37565"/>
    </ligand>
</feature>
<dbReference type="HAMAP" id="MF_00316">
    <property type="entry name" value="MobA"/>
    <property type="match status" value="1"/>
</dbReference>
<dbReference type="GO" id="GO:0005525">
    <property type="term" value="F:GTP binding"/>
    <property type="evidence" value="ECO:0007669"/>
    <property type="project" value="UniProtKB-UniRule"/>
</dbReference>
<organism evidence="10 11">
    <name type="scientific">[Bacillus] enclensis</name>
    <dbReference type="NCBI Taxonomy" id="1402860"/>
    <lineage>
        <taxon>Bacteria</taxon>
        <taxon>Bacillati</taxon>
        <taxon>Bacillota</taxon>
        <taxon>Bacilli</taxon>
        <taxon>Bacillales</taxon>
        <taxon>Bacillaceae</taxon>
        <taxon>Rossellomorea</taxon>
    </lineage>
</organism>
<dbReference type="Proteomes" id="UP000181997">
    <property type="component" value="Unassembled WGS sequence"/>
</dbReference>
<sequence length="196" mass="21833">MRDSKIAGVIVAGGQSKRFGSDKAFSLYKGKPFFQHSLQAVSSITDEVIIVTSAALFSQFNGLPNIQVTEDLEEFQGCGPLGGIYTAMSKYKAEWYVILPIDVPLVTSSLVNRLVSKIDTRYDAIVPIINGKLQPLLAVYRDTVKEKIYCLLVSEDYKMGNVLKGFSVLYLSEEEVGEIEAFHNINTKKDFDTYIK</sequence>
<evidence type="ECO:0000256" key="8">
    <source>
        <dbReference type="HAMAP-Rule" id="MF_00316"/>
    </source>
</evidence>
<dbReference type="PANTHER" id="PTHR19136">
    <property type="entry name" value="MOLYBDENUM COFACTOR GUANYLYLTRANSFERASE"/>
    <property type="match status" value="1"/>
</dbReference>